<evidence type="ECO:0000313" key="2">
    <source>
        <dbReference type="EMBL" id="KAL3773879.1"/>
    </source>
</evidence>
<keyword evidence="3" id="KW-1185">Reference proteome</keyword>
<evidence type="ECO:0008006" key="4">
    <source>
        <dbReference type="Google" id="ProtNLM"/>
    </source>
</evidence>
<dbReference type="AlphaFoldDB" id="A0ABD3NDY0"/>
<feature type="compositionally biased region" description="Basic and acidic residues" evidence="1">
    <location>
        <begin position="20"/>
        <end position="35"/>
    </location>
</feature>
<dbReference type="Gene3D" id="1.25.40.10">
    <property type="entry name" value="Tetratricopeptide repeat domain"/>
    <property type="match status" value="1"/>
</dbReference>
<dbReference type="InterPro" id="IPR011990">
    <property type="entry name" value="TPR-like_helical_dom_sf"/>
</dbReference>
<reference evidence="2 3" key="1">
    <citation type="submission" date="2024-10" db="EMBL/GenBank/DDBJ databases">
        <title>Updated reference genomes for cyclostephanoid diatoms.</title>
        <authorList>
            <person name="Roberts W.R."/>
            <person name="Alverson A.J."/>
        </authorList>
    </citation>
    <scope>NUCLEOTIDE SEQUENCE [LARGE SCALE GENOMIC DNA]</scope>
    <source>
        <strain evidence="2 3">AJA010-31</strain>
    </source>
</reference>
<proteinExistence type="predicted"/>
<evidence type="ECO:0000313" key="3">
    <source>
        <dbReference type="Proteomes" id="UP001530400"/>
    </source>
</evidence>
<feature type="region of interest" description="Disordered" evidence="1">
    <location>
        <begin position="18"/>
        <end position="87"/>
    </location>
</feature>
<sequence length="254" mass="28707">MVRRSFSNPFLKVFSRRRSKNDNEVASKQRKESMDHTVLSGDDSRFRSVASDGSMPSHAQPYQVSGAPPSPGMRRASKSDPSMRYPGSPVEACQCHECIATQDRLLQNARTESANSYRGVQSLPYYPQQQQQFLPTMNAMHNQEFVQPSSNNSFGRDPTIQARTEAVEIQQRMLGEHHPDVIFALSSLAKLCQKRGDFEGALSIMRECQMRTMKAKTLAYEQQVSRIQQQEMDGRGVLVPSEISYAYENSYHGC</sequence>
<gene>
    <name evidence="2" type="ORF">ACHAWO_007199</name>
</gene>
<accession>A0ABD3NDY0</accession>
<organism evidence="2 3">
    <name type="scientific">Cyclotella atomus</name>
    <dbReference type="NCBI Taxonomy" id="382360"/>
    <lineage>
        <taxon>Eukaryota</taxon>
        <taxon>Sar</taxon>
        <taxon>Stramenopiles</taxon>
        <taxon>Ochrophyta</taxon>
        <taxon>Bacillariophyta</taxon>
        <taxon>Coscinodiscophyceae</taxon>
        <taxon>Thalassiosirophycidae</taxon>
        <taxon>Stephanodiscales</taxon>
        <taxon>Stephanodiscaceae</taxon>
        <taxon>Cyclotella</taxon>
    </lineage>
</organism>
<evidence type="ECO:0000256" key="1">
    <source>
        <dbReference type="SAM" id="MobiDB-lite"/>
    </source>
</evidence>
<name>A0ABD3NDY0_9STRA</name>
<protein>
    <recommendedName>
        <fullName evidence="4">Kinesin light chain</fullName>
    </recommendedName>
</protein>
<dbReference type="Proteomes" id="UP001530400">
    <property type="component" value="Unassembled WGS sequence"/>
</dbReference>
<dbReference type="EMBL" id="JALLPJ020001216">
    <property type="protein sequence ID" value="KAL3773879.1"/>
    <property type="molecule type" value="Genomic_DNA"/>
</dbReference>
<comment type="caution">
    <text evidence="2">The sequence shown here is derived from an EMBL/GenBank/DDBJ whole genome shotgun (WGS) entry which is preliminary data.</text>
</comment>